<reference evidence="2 3" key="1">
    <citation type="submission" date="2015-05" db="EMBL/GenBank/DDBJ databases">
        <title>Complete genome sequence of a sulfur-oxidizing gammaproteobacterium strain HA5.</title>
        <authorList>
            <person name="Miura A."/>
            <person name="Kojima H."/>
            <person name="Fukui M."/>
        </authorList>
    </citation>
    <scope>NUCLEOTIDE SEQUENCE [LARGE SCALE GENOMIC DNA]</scope>
    <source>
        <strain evidence="2 3">HA5</strain>
    </source>
</reference>
<accession>A0A1B4XCX4</accession>
<evidence type="ECO:0000259" key="1">
    <source>
        <dbReference type="Pfam" id="PF19480"/>
    </source>
</evidence>
<dbReference type="InParanoid" id="A0A1B4XCX4"/>
<dbReference type="InterPro" id="IPR046058">
    <property type="entry name" value="WbuC_cupin"/>
</dbReference>
<proteinExistence type="predicted"/>
<dbReference type="Gene3D" id="2.60.120.10">
    <property type="entry name" value="Jelly Rolls"/>
    <property type="match status" value="1"/>
</dbReference>
<feature type="domain" description="Cupin fold metalloprotein WbuC cupin" evidence="1">
    <location>
        <begin position="10"/>
        <end position="93"/>
    </location>
</feature>
<sequence>MTRMKPVQTINRELLDNVSMQARTAPRRRKNHNFHAAENDPCNRLLNAIEPDSYIQPHCHRDASKDETIIILRGRVGMVFFDDRGAVTSTTVLAPASEAVGVNVPHGVYHTLVALESNSVFFEAKAGPYAPLIPEEKAAWAPVEGDPRAATYLAGLKHLFV</sequence>
<dbReference type="InterPro" id="IPR014710">
    <property type="entry name" value="RmlC-like_jellyroll"/>
</dbReference>
<dbReference type="InterPro" id="IPR027565">
    <property type="entry name" value="Cupin_WbuC"/>
</dbReference>
<dbReference type="SUPFAM" id="SSF51182">
    <property type="entry name" value="RmlC-like cupins"/>
    <property type="match status" value="1"/>
</dbReference>
<dbReference type="Proteomes" id="UP000243180">
    <property type="component" value="Chromosome"/>
</dbReference>
<dbReference type="NCBIfam" id="TIGR04366">
    <property type="entry name" value="cupin_WbuC"/>
    <property type="match status" value="1"/>
</dbReference>
<dbReference type="AlphaFoldDB" id="A0A1B4XCX4"/>
<dbReference type="InterPro" id="IPR011051">
    <property type="entry name" value="RmlC_Cupin_sf"/>
</dbReference>
<name>A0A1B4XCX4_9GAMM</name>
<gene>
    <name evidence="2" type="ORF">SCL_0304</name>
</gene>
<dbReference type="CDD" id="cd07005">
    <property type="entry name" value="cupin_WbuC-like"/>
    <property type="match status" value="1"/>
</dbReference>
<evidence type="ECO:0000313" key="3">
    <source>
        <dbReference type="Proteomes" id="UP000243180"/>
    </source>
</evidence>
<dbReference type="KEGG" id="slim:SCL_0304"/>
<organism evidence="2 3">
    <name type="scientific">Sulfuricaulis limicola</name>
    <dbReference type="NCBI Taxonomy" id="1620215"/>
    <lineage>
        <taxon>Bacteria</taxon>
        <taxon>Pseudomonadati</taxon>
        <taxon>Pseudomonadota</taxon>
        <taxon>Gammaproteobacteria</taxon>
        <taxon>Acidiferrobacterales</taxon>
        <taxon>Acidiferrobacteraceae</taxon>
        <taxon>Sulfuricaulis</taxon>
    </lineage>
</organism>
<dbReference type="Pfam" id="PF19480">
    <property type="entry name" value="DUF6016"/>
    <property type="match status" value="1"/>
</dbReference>
<dbReference type="EMBL" id="AP014879">
    <property type="protein sequence ID" value="BAV32626.1"/>
    <property type="molecule type" value="Genomic_DNA"/>
</dbReference>
<keyword evidence="3" id="KW-1185">Reference proteome</keyword>
<protein>
    <recommendedName>
        <fullName evidence="1">Cupin fold metalloprotein WbuC cupin domain-containing protein</fullName>
    </recommendedName>
</protein>
<evidence type="ECO:0000313" key="2">
    <source>
        <dbReference type="EMBL" id="BAV32626.1"/>
    </source>
</evidence>